<gene>
    <name evidence="1" type="ORF">NI17_005735</name>
</gene>
<reference evidence="1" key="1">
    <citation type="submission" date="2020-10" db="EMBL/GenBank/DDBJ databases">
        <title>De novo genome project of the cellulose decomposer Thermobifida halotolerans type strain.</title>
        <authorList>
            <person name="Nagy I."/>
            <person name="Horvath B."/>
            <person name="Kukolya J."/>
            <person name="Nagy I."/>
            <person name="Orsini M."/>
        </authorList>
    </citation>
    <scope>NUCLEOTIDE SEQUENCE</scope>
    <source>
        <strain evidence="1">DSM 44931</strain>
    </source>
</reference>
<dbReference type="AlphaFoldDB" id="A0AA97LZ59"/>
<name>A0AA97LZ59_9ACTN</name>
<evidence type="ECO:0008006" key="3">
    <source>
        <dbReference type="Google" id="ProtNLM"/>
    </source>
</evidence>
<accession>A0AA97LZ59</accession>
<proteinExistence type="predicted"/>
<dbReference type="KEGG" id="thao:NI17_005735"/>
<sequence>MSTTTAQQIAETAARVALAVPGVVGLQPRPGEPPDGDGARRRCDHTVDAEEADVRVDRPDGWHVEVRCVLDGRLRALDVARAVRASVTTRLLTGPAYLAPVSVSVVVTRIALPAPAATAAD</sequence>
<evidence type="ECO:0000313" key="2">
    <source>
        <dbReference type="Proteomes" id="UP000265719"/>
    </source>
</evidence>
<dbReference type="Proteomes" id="UP000265719">
    <property type="component" value="Chromosome"/>
</dbReference>
<organism evidence="1 2">
    <name type="scientific">Thermobifida halotolerans</name>
    <dbReference type="NCBI Taxonomy" id="483545"/>
    <lineage>
        <taxon>Bacteria</taxon>
        <taxon>Bacillati</taxon>
        <taxon>Actinomycetota</taxon>
        <taxon>Actinomycetes</taxon>
        <taxon>Streptosporangiales</taxon>
        <taxon>Nocardiopsidaceae</taxon>
        <taxon>Thermobifida</taxon>
    </lineage>
</organism>
<evidence type="ECO:0000313" key="1">
    <source>
        <dbReference type="EMBL" id="UOE20703.1"/>
    </source>
</evidence>
<dbReference type="EMBL" id="CP063196">
    <property type="protein sequence ID" value="UOE20703.1"/>
    <property type="molecule type" value="Genomic_DNA"/>
</dbReference>
<keyword evidence="2" id="KW-1185">Reference proteome</keyword>
<protein>
    <recommendedName>
        <fullName evidence="3">Asp23/Gls24 family envelope stress response protein</fullName>
    </recommendedName>
</protein>
<dbReference type="RefSeq" id="WP_068692410.1">
    <property type="nucleotide sequence ID" value="NZ_CP063196.1"/>
</dbReference>